<protein>
    <submittedName>
        <fullName evidence="1">Uncharacterized protein</fullName>
    </submittedName>
</protein>
<dbReference type="RefSeq" id="WP_143856092.1">
    <property type="nucleotide sequence ID" value="NZ_CP041730.1"/>
</dbReference>
<sequence length="96" mass="10757">MSNSDEKLCRYTDAYHSGIYTKDEAVGAMIEILASSPDFIGLWSGMPDWAQSAVWIFLKSCDETVVLYNVSTGSNEAISPRLIELKSWLAREKGYK</sequence>
<evidence type="ECO:0000313" key="1">
    <source>
        <dbReference type="EMBL" id="QDQ25167.1"/>
    </source>
</evidence>
<name>A0A516SAJ3_9NEIS</name>
<dbReference type="KEGG" id="cari:FNU76_01665"/>
<proteinExistence type="predicted"/>
<keyword evidence="2" id="KW-1185">Reference proteome</keyword>
<dbReference type="AlphaFoldDB" id="A0A516SAJ3"/>
<organism evidence="1 2">
    <name type="scientific">Chitinimonas arctica</name>
    <dbReference type="NCBI Taxonomy" id="2594795"/>
    <lineage>
        <taxon>Bacteria</taxon>
        <taxon>Pseudomonadati</taxon>
        <taxon>Pseudomonadota</taxon>
        <taxon>Betaproteobacteria</taxon>
        <taxon>Neisseriales</taxon>
        <taxon>Chitinibacteraceae</taxon>
        <taxon>Chitinimonas</taxon>
    </lineage>
</organism>
<dbReference type="EMBL" id="CP041730">
    <property type="protein sequence ID" value="QDQ25167.1"/>
    <property type="molecule type" value="Genomic_DNA"/>
</dbReference>
<evidence type="ECO:0000313" key="2">
    <source>
        <dbReference type="Proteomes" id="UP000317550"/>
    </source>
</evidence>
<reference evidence="2" key="1">
    <citation type="submission" date="2019-07" db="EMBL/GenBank/DDBJ databases">
        <title>Chitinimonas sp. nov., isolated from Ny-Alesund, arctica soil.</title>
        <authorList>
            <person name="Xu Q."/>
            <person name="Peng F."/>
        </authorList>
    </citation>
    <scope>NUCLEOTIDE SEQUENCE [LARGE SCALE GENOMIC DNA]</scope>
    <source>
        <strain evidence="2">R3-44</strain>
    </source>
</reference>
<accession>A0A516SAJ3</accession>
<dbReference type="Proteomes" id="UP000317550">
    <property type="component" value="Chromosome"/>
</dbReference>
<gene>
    <name evidence="1" type="ORF">FNU76_01665</name>
</gene>
<dbReference type="OrthoDB" id="9856085at2"/>